<protein>
    <submittedName>
        <fullName evidence="2">Uncharacterized protein</fullName>
    </submittedName>
</protein>
<accession>A0A194VZZ8</accession>
<reference evidence="2" key="1">
    <citation type="submission" date="2014-12" db="EMBL/GenBank/DDBJ databases">
        <title>Genome Sequence of Valsa Canker Pathogens Uncovers a Specific Adaption of Colonization on Woody Bark.</title>
        <authorList>
            <person name="Yin Z."/>
            <person name="Liu H."/>
            <person name="Gao X."/>
            <person name="Li Z."/>
            <person name="Song N."/>
            <person name="Ke X."/>
            <person name="Dai Q."/>
            <person name="Wu Y."/>
            <person name="Sun Y."/>
            <person name="Xu J.-R."/>
            <person name="Kang Z.K."/>
            <person name="Wang L."/>
            <person name="Huang L."/>
        </authorList>
    </citation>
    <scope>NUCLEOTIDE SEQUENCE [LARGE SCALE GENOMIC DNA]</scope>
    <source>
        <strain evidence="2">03-8</strain>
    </source>
</reference>
<feature type="region of interest" description="Disordered" evidence="1">
    <location>
        <begin position="27"/>
        <end position="70"/>
    </location>
</feature>
<dbReference type="Proteomes" id="UP000078559">
    <property type="component" value="Chromosome 5"/>
</dbReference>
<dbReference type="SMR" id="A0A194VZZ8"/>
<name>A0A194VZZ8_CYTMA</name>
<feature type="compositionally biased region" description="Basic and acidic residues" evidence="1">
    <location>
        <begin position="39"/>
        <end position="51"/>
    </location>
</feature>
<sequence>MDIMAPDIQEQAQVCDERWSRLVENVRLQNKNSPDPSDDCGKTPRAKDEISRPSSSSPLRNPGASFEWLL</sequence>
<keyword evidence="3" id="KW-1185">Reference proteome</keyword>
<dbReference type="AlphaFoldDB" id="A0A194VZZ8"/>
<evidence type="ECO:0000256" key="1">
    <source>
        <dbReference type="SAM" id="MobiDB-lite"/>
    </source>
</evidence>
<proteinExistence type="predicted"/>
<evidence type="ECO:0000313" key="2">
    <source>
        <dbReference type="EMBL" id="KUI69365.1"/>
    </source>
</evidence>
<evidence type="ECO:0000313" key="3">
    <source>
        <dbReference type="Proteomes" id="UP000078559"/>
    </source>
</evidence>
<organism evidence="2 3">
    <name type="scientific">Cytospora mali</name>
    <name type="common">Apple Valsa canker fungus</name>
    <name type="synonym">Valsa mali</name>
    <dbReference type="NCBI Taxonomy" id="578113"/>
    <lineage>
        <taxon>Eukaryota</taxon>
        <taxon>Fungi</taxon>
        <taxon>Dikarya</taxon>
        <taxon>Ascomycota</taxon>
        <taxon>Pezizomycotina</taxon>
        <taxon>Sordariomycetes</taxon>
        <taxon>Sordariomycetidae</taxon>
        <taxon>Diaporthales</taxon>
        <taxon>Cytosporaceae</taxon>
        <taxon>Cytospora</taxon>
    </lineage>
</organism>
<dbReference type="EMBL" id="CM003102">
    <property type="protein sequence ID" value="KUI69365.1"/>
    <property type="molecule type" value="Genomic_DNA"/>
</dbReference>
<gene>
    <name evidence="2" type="ORF">VM1G_11645</name>
</gene>